<reference evidence="2 3" key="1">
    <citation type="journal article" date="2018" name="Front. Plant Sci.">
        <title>Red Clover (Trifolium pratense) and Zigzag Clover (T. medium) - A Picture of Genomic Similarities and Differences.</title>
        <authorList>
            <person name="Dluhosova J."/>
            <person name="Istvanek J."/>
            <person name="Nedelnik J."/>
            <person name="Repkova J."/>
        </authorList>
    </citation>
    <scope>NUCLEOTIDE SEQUENCE [LARGE SCALE GENOMIC DNA]</scope>
    <source>
        <strain evidence="3">cv. 10/8</strain>
        <tissue evidence="2">Leaf</tissue>
    </source>
</reference>
<organism evidence="2 3">
    <name type="scientific">Trifolium medium</name>
    <dbReference type="NCBI Taxonomy" id="97028"/>
    <lineage>
        <taxon>Eukaryota</taxon>
        <taxon>Viridiplantae</taxon>
        <taxon>Streptophyta</taxon>
        <taxon>Embryophyta</taxon>
        <taxon>Tracheophyta</taxon>
        <taxon>Spermatophyta</taxon>
        <taxon>Magnoliopsida</taxon>
        <taxon>eudicotyledons</taxon>
        <taxon>Gunneridae</taxon>
        <taxon>Pentapetalae</taxon>
        <taxon>rosids</taxon>
        <taxon>fabids</taxon>
        <taxon>Fabales</taxon>
        <taxon>Fabaceae</taxon>
        <taxon>Papilionoideae</taxon>
        <taxon>50 kb inversion clade</taxon>
        <taxon>NPAAA clade</taxon>
        <taxon>Hologalegina</taxon>
        <taxon>IRL clade</taxon>
        <taxon>Trifolieae</taxon>
        <taxon>Trifolium</taxon>
    </lineage>
</organism>
<dbReference type="AlphaFoldDB" id="A0A392QCH6"/>
<proteinExistence type="predicted"/>
<dbReference type="EMBL" id="LXQA010127155">
    <property type="protein sequence ID" value="MCI21854.1"/>
    <property type="molecule type" value="Genomic_DNA"/>
</dbReference>
<evidence type="ECO:0000313" key="2">
    <source>
        <dbReference type="EMBL" id="MCI21854.1"/>
    </source>
</evidence>
<accession>A0A392QCH6</accession>
<evidence type="ECO:0000313" key="3">
    <source>
        <dbReference type="Proteomes" id="UP000265520"/>
    </source>
</evidence>
<sequence length="78" mass="8206">MFKWGLGGGSPAQIEPPACLHPHGSPVVSLHHYPPHLTSQPAMAQDPKARRPQSQARTQVGADVDVGALADARPPILS</sequence>
<dbReference type="Proteomes" id="UP000265520">
    <property type="component" value="Unassembled WGS sequence"/>
</dbReference>
<comment type="caution">
    <text evidence="2">The sequence shown here is derived from an EMBL/GenBank/DDBJ whole genome shotgun (WGS) entry which is preliminary data.</text>
</comment>
<name>A0A392QCH6_9FABA</name>
<evidence type="ECO:0000256" key="1">
    <source>
        <dbReference type="SAM" id="MobiDB-lite"/>
    </source>
</evidence>
<feature type="compositionally biased region" description="Low complexity" evidence="1">
    <location>
        <begin position="60"/>
        <end position="72"/>
    </location>
</feature>
<keyword evidence="3" id="KW-1185">Reference proteome</keyword>
<protein>
    <submittedName>
        <fullName evidence="2">Uncharacterized protein</fullName>
    </submittedName>
</protein>
<feature type="region of interest" description="Disordered" evidence="1">
    <location>
        <begin position="34"/>
        <end position="78"/>
    </location>
</feature>